<dbReference type="RefSeq" id="XP_036263165.1">
    <property type="nucleotide sequence ID" value="XM_036407467.1"/>
</dbReference>
<feature type="chain" id="PRO_5006058706" description="RxLR-like protein" evidence="1">
    <location>
        <begin position="24"/>
        <end position="101"/>
    </location>
</feature>
<accession>A0A0P1AJ83</accession>
<feature type="signal peptide" evidence="1">
    <location>
        <begin position="1"/>
        <end position="23"/>
    </location>
</feature>
<reference evidence="3" key="1">
    <citation type="submission" date="2014-09" db="EMBL/GenBank/DDBJ databases">
        <authorList>
            <person name="Sharma Rahul"/>
            <person name="Thines Marco"/>
        </authorList>
    </citation>
    <scope>NUCLEOTIDE SEQUENCE [LARGE SCALE GENOMIC DNA]</scope>
</reference>
<dbReference type="Proteomes" id="UP000054928">
    <property type="component" value="Unassembled WGS sequence"/>
</dbReference>
<evidence type="ECO:0000313" key="2">
    <source>
        <dbReference type="EMBL" id="CEG41148.1"/>
    </source>
</evidence>
<sequence length="101" mass="11268">MALHSTKLWWLLKITYVFESCRANDSVGSFLPAQTIPFQATLLALVHFTSEKVPLILIHSMSAIFDLLAAGRPVLILGLVFIAKNVQDNYWNQITIPLASN</sequence>
<dbReference type="GeneID" id="59053136"/>
<name>A0A0P1AJ83_PLAHL</name>
<dbReference type="EMBL" id="CCYD01000524">
    <property type="protein sequence ID" value="CEG41148.1"/>
    <property type="molecule type" value="Genomic_DNA"/>
</dbReference>
<organism evidence="2 3">
    <name type="scientific">Plasmopara halstedii</name>
    <name type="common">Downy mildew of sunflower</name>
    <dbReference type="NCBI Taxonomy" id="4781"/>
    <lineage>
        <taxon>Eukaryota</taxon>
        <taxon>Sar</taxon>
        <taxon>Stramenopiles</taxon>
        <taxon>Oomycota</taxon>
        <taxon>Peronosporomycetes</taxon>
        <taxon>Peronosporales</taxon>
        <taxon>Peronosporaceae</taxon>
        <taxon>Plasmopara</taxon>
    </lineage>
</organism>
<evidence type="ECO:0008006" key="4">
    <source>
        <dbReference type="Google" id="ProtNLM"/>
    </source>
</evidence>
<dbReference type="AlphaFoldDB" id="A0A0P1AJ83"/>
<keyword evidence="3" id="KW-1185">Reference proteome</keyword>
<proteinExistence type="predicted"/>
<evidence type="ECO:0000313" key="3">
    <source>
        <dbReference type="Proteomes" id="UP000054928"/>
    </source>
</evidence>
<evidence type="ECO:0000256" key="1">
    <source>
        <dbReference type="SAM" id="SignalP"/>
    </source>
</evidence>
<protein>
    <recommendedName>
        <fullName evidence="4">RxLR-like protein</fullName>
    </recommendedName>
</protein>
<keyword evidence="1" id="KW-0732">Signal</keyword>